<dbReference type="EMBL" id="RAQI01000001">
    <property type="protein sequence ID" value="RKE92680.1"/>
    <property type="molecule type" value="Genomic_DNA"/>
</dbReference>
<proteinExistence type="predicted"/>
<dbReference type="InterPro" id="IPR018004">
    <property type="entry name" value="KilA/APSES_HTH"/>
</dbReference>
<dbReference type="EMBL" id="NIBT01000065">
    <property type="protein sequence ID" value="PHM21960.1"/>
    <property type="molecule type" value="Genomic_DNA"/>
</dbReference>
<dbReference type="InterPro" id="IPR017880">
    <property type="entry name" value="KilA_N"/>
</dbReference>
<organism evidence="2 5">
    <name type="scientific">Xenorhabdus ehlersii</name>
    <dbReference type="NCBI Taxonomy" id="290111"/>
    <lineage>
        <taxon>Bacteria</taxon>
        <taxon>Pseudomonadati</taxon>
        <taxon>Pseudomonadota</taxon>
        <taxon>Gammaproteobacteria</taxon>
        <taxon>Enterobacterales</taxon>
        <taxon>Morganellaceae</taxon>
        <taxon>Xenorhabdus</taxon>
    </lineage>
</organism>
<evidence type="ECO:0000313" key="3">
    <source>
        <dbReference type="EMBL" id="RKE92680.1"/>
    </source>
</evidence>
<dbReference type="SMART" id="SM01252">
    <property type="entry name" value="KilA-N"/>
    <property type="match status" value="1"/>
</dbReference>
<keyword evidence="2" id="KW-0238">DNA-binding</keyword>
<accession>A0A2D0IJM8</accession>
<feature type="domain" description="KilA-N" evidence="1">
    <location>
        <begin position="2"/>
        <end position="112"/>
    </location>
</feature>
<dbReference type="Pfam" id="PF04383">
    <property type="entry name" value="KilA-N"/>
    <property type="match status" value="1"/>
</dbReference>
<dbReference type="RefSeq" id="WP_099134132.1">
    <property type="nucleotide sequence ID" value="NZ_CAWNOJ010000081.1"/>
</dbReference>
<dbReference type="PROSITE" id="PS51301">
    <property type="entry name" value="KILA_N"/>
    <property type="match status" value="1"/>
</dbReference>
<name>A0A2D0IJM8_9GAMM</name>
<comment type="caution">
    <text evidence="2">The sequence shown here is derived from an EMBL/GenBank/DDBJ whole genome shotgun (WGS) entry which is preliminary data.</text>
</comment>
<reference evidence="3 6" key="2">
    <citation type="submission" date="2018-09" db="EMBL/GenBank/DDBJ databases">
        <title>Genomic Encyclopedia of Archaeal and Bacterial Type Strains, Phase II (KMG-II): from individual species to whole genera.</title>
        <authorList>
            <person name="Goeker M."/>
        </authorList>
    </citation>
    <scope>NUCLEOTIDE SEQUENCE [LARGE SCALE GENOMIC DNA]</scope>
    <source>
        <strain evidence="3 6">DSM 16337</strain>
    </source>
</reference>
<dbReference type="GO" id="GO:0003677">
    <property type="term" value="F:DNA binding"/>
    <property type="evidence" value="ECO:0007669"/>
    <property type="project" value="UniProtKB-KW"/>
</dbReference>
<dbReference type="EMBL" id="RAQI01000001">
    <property type="protein sequence ID" value="RKE92952.1"/>
    <property type="molecule type" value="Genomic_DNA"/>
</dbReference>
<evidence type="ECO:0000259" key="1">
    <source>
        <dbReference type="PROSITE" id="PS51301"/>
    </source>
</evidence>
<keyword evidence="6" id="KW-1185">Reference proteome</keyword>
<dbReference type="OrthoDB" id="5298460at2"/>
<dbReference type="Proteomes" id="UP000225605">
    <property type="component" value="Unassembled WGS sequence"/>
</dbReference>
<evidence type="ECO:0000313" key="5">
    <source>
        <dbReference type="Proteomes" id="UP000225605"/>
    </source>
</evidence>
<dbReference type="Proteomes" id="UP000283568">
    <property type="component" value="Unassembled WGS sequence"/>
</dbReference>
<evidence type="ECO:0000313" key="2">
    <source>
        <dbReference type="EMBL" id="PHM21960.1"/>
    </source>
</evidence>
<evidence type="ECO:0000313" key="6">
    <source>
        <dbReference type="Proteomes" id="UP000283568"/>
    </source>
</evidence>
<sequence length="181" mass="20395">MKYPTVTINGISVRVDNEGRYNLNDLHAAAVANGEATESQKPSKFIRSAQVKRFIEALTKGQKSPLEQNQPLIINNGGDNPGVWGVELLVIRYAAWLKPEFEIRVYNTFRDAVRNEFDVMTRLNRLDLTIEAEARDISACARKMSNWGVGGRKQLLLAARERMIEQVQPFLPGVQSMPPQN</sequence>
<reference evidence="2 5" key="1">
    <citation type="journal article" date="2017" name="Nat. Microbiol.">
        <title>Natural product diversity associated with the nematode symbionts Photorhabdus and Xenorhabdus.</title>
        <authorList>
            <person name="Tobias N.J."/>
            <person name="Wolff H."/>
            <person name="Djahanschiri B."/>
            <person name="Grundmann F."/>
            <person name="Kronenwerth M."/>
            <person name="Shi Y.M."/>
            <person name="Simonyi S."/>
            <person name="Grun P."/>
            <person name="Shapiro-Ilan D."/>
            <person name="Pidot S.J."/>
            <person name="Stinear T.P."/>
            <person name="Ebersberger I."/>
            <person name="Bode H.B."/>
        </authorList>
    </citation>
    <scope>NUCLEOTIDE SEQUENCE [LARGE SCALE GENOMIC DNA]</scope>
    <source>
        <strain evidence="2 5">DSM 16337</strain>
    </source>
</reference>
<gene>
    <name evidence="3" type="ORF">BDE27_0337</name>
    <name evidence="4" type="ORF">BDE27_0625</name>
    <name evidence="2" type="ORF">Xehl_04064</name>
</gene>
<dbReference type="AlphaFoldDB" id="A0A2D0IJM8"/>
<protein>
    <submittedName>
        <fullName evidence="2">DNA-binding protein</fullName>
    </submittedName>
    <submittedName>
        <fullName evidence="3">KilA domain-containing protein</fullName>
    </submittedName>
</protein>
<evidence type="ECO:0000313" key="4">
    <source>
        <dbReference type="EMBL" id="RKE92952.1"/>
    </source>
</evidence>